<dbReference type="InterPro" id="IPR013538">
    <property type="entry name" value="ASHA1/2-like_C"/>
</dbReference>
<evidence type="ECO:0000313" key="3">
    <source>
        <dbReference type="EMBL" id="MBE1503542.1"/>
    </source>
</evidence>
<dbReference type="Proteomes" id="UP000620262">
    <property type="component" value="Unassembled WGS sequence"/>
</dbReference>
<dbReference type="RefSeq" id="WP_192727705.1">
    <property type="nucleotide sequence ID" value="NZ_BAAAVL010000003.1"/>
</dbReference>
<dbReference type="CDD" id="cd07814">
    <property type="entry name" value="SRPBCC_CalC_Aha1-like"/>
    <property type="match status" value="1"/>
</dbReference>
<proteinExistence type="inferred from homology"/>
<dbReference type="EMBL" id="JADBEC010000001">
    <property type="protein sequence ID" value="MBE1503542.1"/>
    <property type="molecule type" value="Genomic_DNA"/>
</dbReference>
<feature type="domain" description="Activator of Hsp90 ATPase homologue 1/2-like C-terminal" evidence="2">
    <location>
        <begin position="17"/>
        <end position="148"/>
    </location>
</feature>
<dbReference type="InterPro" id="IPR023393">
    <property type="entry name" value="START-like_dom_sf"/>
</dbReference>
<gene>
    <name evidence="3" type="ORF">H4W29_000723</name>
</gene>
<evidence type="ECO:0000259" key="2">
    <source>
        <dbReference type="Pfam" id="PF08327"/>
    </source>
</evidence>
<dbReference type="Pfam" id="PF08327">
    <property type="entry name" value="AHSA1"/>
    <property type="match status" value="1"/>
</dbReference>
<comment type="similarity">
    <text evidence="1">Belongs to the AHA1 family.</text>
</comment>
<accession>A0ABR9IKV6</accession>
<name>A0ABR9IKV6_RHIVS</name>
<protein>
    <submittedName>
        <fullName evidence="3">Uncharacterized protein YndB with AHSA1/START domain</fullName>
    </submittedName>
</protein>
<comment type="caution">
    <text evidence="3">The sequence shown here is derived from an EMBL/GenBank/DDBJ whole genome shotgun (WGS) entry which is preliminary data.</text>
</comment>
<dbReference type="SUPFAM" id="SSF55961">
    <property type="entry name" value="Bet v1-like"/>
    <property type="match status" value="1"/>
</dbReference>
<sequence>MADQLSRPTLHMQRTFNAPRGLLWAAWTRPEMVVAWLGPVEWPAVSVVQDLRVGGAYRACLKNTGDGSLLWQSGVYREIEEPSRLSFTFQWEGSHEDGEPVVTLVTVVFEELADGRTRMDFIHADLKSEESLAGHRHGWESTFGRLESWIATQGNQRE</sequence>
<evidence type="ECO:0000256" key="1">
    <source>
        <dbReference type="ARBA" id="ARBA00006817"/>
    </source>
</evidence>
<evidence type="ECO:0000313" key="4">
    <source>
        <dbReference type="Proteomes" id="UP000620262"/>
    </source>
</evidence>
<organism evidence="3 4">
    <name type="scientific">Rhizobium viscosum</name>
    <name type="common">Arthrobacter viscosus</name>
    <dbReference type="NCBI Taxonomy" id="1673"/>
    <lineage>
        <taxon>Bacteria</taxon>
        <taxon>Pseudomonadati</taxon>
        <taxon>Pseudomonadota</taxon>
        <taxon>Alphaproteobacteria</taxon>
        <taxon>Hyphomicrobiales</taxon>
        <taxon>Rhizobiaceae</taxon>
        <taxon>Rhizobium/Agrobacterium group</taxon>
        <taxon>Rhizobium</taxon>
    </lineage>
</organism>
<reference evidence="3 4" key="1">
    <citation type="submission" date="2020-10" db="EMBL/GenBank/DDBJ databases">
        <title>Sequencing the genomes of 1000 actinobacteria strains.</title>
        <authorList>
            <person name="Klenk H.-P."/>
        </authorList>
    </citation>
    <scope>NUCLEOTIDE SEQUENCE [LARGE SCALE GENOMIC DNA]</scope>
    <source>
        <strain evidence="3 4">DSM 7307</strain>
    </source>
</reference>
<keyword evidence="4" id="KW-1185">Reference proteome</keyword>
<dbReference type="Gene3D" id="3.30.530.20">
    <property type="match status" value="1"/>
</dbReference>